<dbReference type="Pfam" id="PF00929">
    <property type="entry name" value="RNase_T"/>
    <property type="match status" value="1"/>
</dbReference>
<sequence length="209" mass="23082">MNLALVYDTETTGLPLFNEPSEDPRQPHIVQLAAILVDLGTEKSITAMDVIVRPDGWTIPKEVADIHGITTEHAMDVGIPEALAIDMLLAMWGGRLRIAHNETFDARIVRIALKRLVDSRDPSLVIPLSDEWKDGPSECTARMATPILKLPPTEKMIAAGRKHHKTANLSEAYRYFTGKELENAHSAMADVEACSEIYFAMRPKVAEAA</sequence>
<evidence type="ECO:0000259" key="4">
    <source>
        <dbReference type="SMART" id="SM00479"/>
    </source>
</evidence>
<reference evidence="5" key="1">
    <citation type="submission" date="2016-10" db="EMBL/GenBank/DDBJ databases">
        <title>Sequence of Gallionella enrichment culture.</title>
        <authorList>
            <person name="Poehlein A."/>
            <person name="Muehling M."/>
            <person name="Daniel R."/>
        </authorList>
    </citation>
    <scope>NUCLEOTIDE SEQUENCE</scope>
</reference>
<dbReference type="InterPro" id="IPR012337">
    <property type="entry name" value="RNaseH-like_sf"/>
</dbReference>
<dbReference type="GO" id="GO:0003676">
    <property type="term" value="F:nucleic acid binding"/>
    <property type="evidence" value="ECO:0007669"/>
    <property type="project" value="InterPro"/>
</dbReference>
<name>A0A1J5SLL4_9ZZZZ</name>
<organism evidence="5">
    <name type="scientific">mine drainage metagenome</name>
    <dbReference type="NCBI Taxonomy" id="410659"/>
    <lineage>
        <taxon>unclassified sequences</taxon>
        <taxon>metagenomes</taxon>
        <taxon>ecological metagenomes</taxon>
    </lineage>
</organism>
<accession>A0A1J5SLL4</accession>
<evidence type="ECO:0000256" key="3">
    <source>
        <dbReference type="ARBA" id="ARBA00022839"/>
    </source>
</evidence>
<dbReference type="CDD" id="cd06127">
    <property type="entry name" value="DEDDh"/>
    <property type="match status" value="1"/>
</dbReference>
<feature type="domain" description="Exonuclease" evidence="4">
    <location>
        <begin position="3"/>
        <end position="207"/>
    </location>
</feature>
<keyword evidence="2" id="KW-0378">Hydrolase</keyword>
<dbReference type="InterPro" id="IPR036397">
    <property type="entry name" value="RNaseH_sf"/>
</dbReference>
<dbReference type="AlphaFoldDB" id="A0A1J5SLL4"/>
<dbReference type="SUPFAM" id="SSF53098">
    <property type="entry name" value="Ribonuclease H-like"/>
    <property type="match status" value="1"/>
</dbReference>
<dbReference type="Gene3D" id="3.30.420.10">
    <property type="entry name" value="Ribonuclease H-like superfamily/Ribonuclease H"/>
    <property type="match status" value="1"/>
</dbReference>
<evidence type="ECO:0000256" key="1">
    <source>
        <dbReference type="ARBA" id="ARBA00022722"/>
    </source>
</evidence>
<keyword evidence="1" id="KW-0540">Nuclease</keyword>
<dbReference type="SMART" id="SM00479">
    <property type="entry name" value="EXOIII"/>
    <property type="match status" value="1"/>
</dbReference>
<gene>
    <name evidence="5" type="primary">polC_7</name>
    <name evidence="5" type="ORF">GALL_153020</name>
</gene>
<keyword evidence="3" id="KW-0269">Exonuclease</keyword>
<evidence type="ECO:0000256" key="2">
    <source>
        <dbReference type="ARBA" id="ARBA00022801"/>
    </source>
</evidence>
<dbReference type="EC" id="2.7.7.7" evidence="5"/>
<dbReference type="PANTHER" id="PTHR30231">
    <property type="entry name" value="DNA POLYMERASE III SUBUNIT EPSILON"/>
    <property type="match status" value="1"/>
</dbReference>
<evidence type="ECO:0000313" key="5">
    <source>
        <dbReference type="EMBL" id="OIR02588.1"/>
    </source>
</evidence>
<comment type="caution">
    <text evidence="5">The sequence shown here is derived from an EMBL/GenBank/DDBJ whole genome shotgun (WGS) entry which is preliminary data.</text>
</comment>
<dbReference type="GO" id="GO:0008408">
    <property type="term" value="F:3'-5' exonuclease activity"/>
    <property type="evidence" value="ECO:0007669"/>
    <property type="project" value="TreeGrafter"/>
</dbReference>
<keyword evidence="5" id="KW-0808">Transferase</keyword>
<keyword evidence="5" id="KW-0548">Nucleotidyltransferase</keyword>
<dbReference type="EMBL" id="MLJW01000073">
    <property type="protein sequence ID" value="OIR02588.1"/>
    <property type="molecule type" value="Genomic_DNA"/>
</dbReference>
<dbReference type="InterPro" id="IPR013520">
    <property type="entry name" value="Ribonucl_H"/>
</dbReference>
<dbReference type="GO" id="GO:0003887">
    <property type="term" value="F:DNA-directed DNA polymerase activity"/>
    <property type="evidence" value="ECO:0007669"/>
    <property type="project" value="UniProtKB-EC"/>
</dbReference>
<protein>
    <submittedName>
        <fullName evidence="5">DNA polymerase III PolC-type</fullName>
        <ecNumber evidence="5">2.7.7.7</ecNumber>
    </submittedName>
</protein>
<proteinExistence type="predicted"/>
<dbReference type="PANTHER" id="PTHR30231:SF4">
    <property type="entry name" value="PROTEIN NEN2"/>
    <property type="match status" value="1"/>
</dbReference>